<keyword evidence="3" id="KW-0645">Protease</keyword>
<dbReference type="InterPro" id="IPR052158">
    <property type="entry name" value="INH-QAR"/>
</dbReference>
<feature type="domain" description="DJ-1/PfpI" evidence="2">
    <location>
        <begin position="59"/>
        <end position="226"/>
    </location>
</feature>
<evidence type="ECO:0000259" key="2">
    <source>
        <dbReference type="Pfam" id="PF01965"/>
    </source>
</evidence>
<feature type="transmembrane region" description="Helical" evidence="1">
    <location>
        <begin position="424"/>
        <end position="441"/>
    </location>
</feature>
<dbReference type="GO" id="GO:0008233">
    <property type="term" value="F:peptidase activity"/>
    <property type="evidence" value="ECO:0007669"/>
    <property type="project" value="UniProtKB-KW"/>
</dbReference>
<dbReference type="CDD" id="cd03139">
    <property type="entry name" value="GATase1_PfpI_2"/>
    <property type="match status" value="1"/>
</dbReference>
<dbReference type="InterPro" id="IPR029062">
    <property type="entry name" value="Class_I_gatase-like"/>
</dbReference>
<name>A0ABU1ISJ8_9BACL</name>
<dbReference type="SUPFAM" id="SSF52317">
    <property type="entry name" value="Class I glutamine amidotransferase-like"/>
    <property type="match status" value="1"/>
</dbReference>
<dbReference type="EMBL" id="JAVDQH010000001">
    <property type="protein sequence ID" value="MDR6242203.1"/>
    <property type="molecule type" value="Genomic_DNA"/>
</dbReference>
<keyword evidence="1" id="KW-1133">Transmembrane helix</keyword>
<dbReference type="PANTHER" id="PTHR43130:SF3">
    <property type="entry name" value="HTH-TYPE TRANSCRIPTIONAL REGULATOR RV1931C"/>
    <property type="match status" value="1"/>
</dbReference>
<evidence type="ECO:0000313" key="3">
    <source>
        <dbReference type="EMBL" id="MDR6242203.1"/>
    </source>
</evidence>
<reference evidence="3 4" key="1">
    <citation type="submission" date="2023-07" db="EMBL/GenBank/DDBJ databases">
        <title>Genomic Encyclopedia of Type Strains, Phase IV (KMG-IV): sequencing the most valuable type-strain genomes for metagenomic binning, comparative biology and taxonomic classification.</title>
        <authorList>
            <person name="Goeker M."/>
        </authorList>
    </citation>
    <scope>NUCLEOTIDE SEQUENCE [LARGE SCALE GENOMIC DNA]</scope>
    <source>
        <strain evidence="3 4">DSM 22170</strain>
    </source>
</reference>
<dbReference type="PANTHER" id="PTHR43130">
    <property type="entry name" value="ARAC-FAMILY TRANSCRIPTIONAL REGULATOR"/>
    <property type="match status" value="1"/>
</dbReference>
<dbReference type="InterPro" id="IPR002818">
    <property type="entry name" value="DJ-1/PfpI"/>
</dbReference>
<keyword evidence="1" id="KW-0472">Membrane</keyword>
<comment type="caution">
    <text evidence="3">The sequence shown here is derived from an EMBL/GenBank/DDBJ whole genome shotgun (WGS) entry which is preliminary data.</text>
</comment>
<proteinExistence type="predicted"/>
<accession>A0ABU1ISJ8</accession>
<organism evidence="3 4">
    <name type="scientific">Paenibacillus hunanensis</name>
    <dbReference type="NCBI Taxonomy" id="539262"/>
    <lineage>
        <taxon>Bacteria</taxon>
        <taxon>Bacillati</taxon>
        <taxon>Bacillota</taxon>
        <taxon>Bacilli</taxon>
        <taxon>Bacillales</taxon>
        <taxon>Paenibacillaceae</taxon>
        <taxon>Paenibacillus</taxon>
    </lineage>
</organism>
<dbReference type="GO" id="GO:0006508">
    <property type="term" value="P:proteolysis"/>
    <property type="evidence" value="ECO:0007669"/>
    <property type="project" value="UniProtKB-KW"/>
</dbReference>
<keyword evidence="4" id="KW-1185">Reference proteome</keyword>
<keyword evidence="3" id="KW-0378">Hydrolase</keyword>
<dbReference type="RefSeq" id="WP_229685661.1">
    <property type="nucleotide sequence ID" value="NZ_BMMB01000003.1"/>
</dbReference>
<dbReference type="Pfam" id="PF01965">
    <property type="entry name" value="DJ-1_PfpI"/>
    <property type="match status" value="1"/>
</dbReference>
<evidence type="ECO:0000256" key="1">
    <source>
        <dbReference type="SAM" id="Phobius"/>
    </source>
</evidence>
<sequence length="450" mass="50586">MNVLLRIAMYFSVTILIVGGAGALGFVYTTNAEMSRYDHRQSPRLEYVSIPAYDPSKPTVAVLLANDVTEVFDFLVPYEMFALTDKYNVFSVAPDTEIKSLTGGLDVIPHYSFADLDHKLGKSPDIIVIPFMPILNEQSYAPVREWIRKHSSEKTILLSICNGAENLADTGLLDGKRAATHWGDIQRLIKTYPQIHWVQDQRYVAQGHIVSSAGLTSGMDATLYVLSQQLGETAAKQIANELRYPSYHYVKEPAMQPFTAGLSDITYILNQSYQWNKTKAGVLLYSGADELDLASAFDTYGASGTTTTLTIAREHQPIVTRHGLNLIARYNMNTAPSLSRMIVVGAEAETMAAKDVQQWKQLNTKTEWLWLHQNMSQRFAMEPAFEDLSKQEDIMTARFAAKRLEYRATDHLQLEGAPFSKESFGIPVMLVVLSLCIGYFLDRRLFKKRK</sequence>
<evidence type="ECO:0000313" key="4">
    <source>
        <dbReference type="Proteomes" id="UP001185028"/>
    </source>
</evidence>
<feature type="transmembrane region" description="Helical" evidence="1">
    <location>
        <begin position="7"/>
        <end position="28"/>
    </location>
</feature>
<protein>
    <submittedName>
        <fullName evidence="3">Intracellular protease/amidase</fullName>
    </submittedName>
</protein>
<dbReference type="Gene3D" id="3.40.50.880">
    <property type="match status" value="2"/>
</dbReference>
<keyword evidence="1" id="KW-0812">Transmembrane</keyword>
<dbReference type="Proteomes" id="UP001185028">
    <property type="component" value="Unassembled WGS sequence"/>
</dbReference>
<gene>
    <name evidence="3" type="ORF">JOC58_000087</name>
</gene>